<dbReference type="Gene3D" id="1.10.340.70">
    <property type="match status" value="1"/>
</dbReference>
<dbReference type="InterPro" id="IPR036397">
    <property type="entry name" value="RNaseH_sf"/>
</dbReference>
<evidence type="ECO:0000313" key="2">
    <source>
        <dbReference type="EMBL" id="RDX87843.1"/>
    </source>
</evidence>
<dbReference type="SUPFAM" id="SSF53098">
    <property type="entry name" value="Ribonuclease H-like"/>
    <property type="match status" value="1"/>
</dbReference>
<accession>A0A371GBV8</accession>
<keyword evidence="3" id="KW-1185">Reference proteome</keyword>
<organism evidence="2 3">
    <name type="scientific">Mucuna pruriens</name>
    <name type="common">Velvet bean</name>
    <name type="synonym">Dolichos pruriens</name>
    <dbReference type="NCBI Taxonomy" id="157652"/>
    <lineage>
        <taxon>Eukaryota</taxon>
        <taxon>Viridiplantae</taxon>
        <taxon>Streptophyta</taxon>
        <taxon>Embryophyta</taxon>
        <taxon>Tracheophyta</taxon>
        <taxon>Spermatophyta</taxon>
        <taxon>Magnoliopsida</taxon>
        <taxon>eudicotyledons</taxon>
        <taxon>Gunneridae</taxon>
        <taxon>Pentapetalae</taxon>
        <taxon>rosids</taxon>
        <taxon>fabids</taxon>
        <taxon>Fabales</taxon>
        <taxon>Fabaceae</taxon>
        <taxon>Papilionoideae</taxon>
        <taxon>50 kb inversion clade</taxon>
        <taxon>NPAAA clade</taxon>
        <taxon>indigoferoid/millettioid clade</taxon>
        <taxon>Phaseoleae</taxon>
        <taxon>Mucuna</taxon>
    </lineage>
</organism>
<evidence type="ECO:0000313" key="3">
    <source>
        <dbReference type="Proteomes" id="UP000257109"/>
    </source>
</evidence>
<dbReference type="Pfam" id="PF17921">
    <property type="entry name" value="Integrase_H2C2"/>
    <property type="match status" value="1"/>
</dbReference>
<dbReference type="InterPro" id="IPR052160">
    <property type="entry name" value="Gypsy_RT_Integrase-like"/>
</dbReference>
<dbReference type="OrthoDB" id="1740212at2759"/>
<dbReference type="EMBL" id="QJKJ01006115">
    <property type="protein sequence ID" value="RDX87843.1"/>
    <property type="molecule type" value="Genomic_DNA"/>
</dbReference>
<reference evidence="2" key="1">
    <citation type="submission" date="2018-05" db="EMBL/GenBank/DDBJ databases">
        <title>Draft genome of Mucuna pruriens seed.</title>
        <authorList>
            <person name="Nnadi N.E."/>
            <person name="Vos R."/>
            <person name="Hasami M.H."/>
            <person name="Devisetty U.K."/>
            <person name="Aguiy J.C."/>
        </authorList>
    </citation>
    <scope>NUCLEOTIDE SEQUENCE [LARGE SCALE GENOMIC DNA]</scope>
    <source>
        <strain evidence="2">JCA_2017</strain>
    </source>
</reference>
<protein>
    <submittedName>
        <fullName evidence="2">Gypsy retrotransposon integrase-like protein 1</fullName>
    </submittedName>
</protein>
<feature type="non-terminal residue" evidence="2">
    <location>
        <position position="1"/>
    </location>
</feature>
<dbReference type="InterPro" id="IPR041588">
    <property type="entry name" value="Integrase_H2C2"/>
</dbReference>
<dbReference type="Gene3D" id="3.30.420.10">
    <property type="entry name" value="Ribonuclease H-like superfamily/Ribonuclease H"/>
    <property type="match status" value="1"/>
</dbReference>
<comment type="caution">
    <text evidence="2">The sequence shown here is derived from an EMBL/GenBank/DDBJ whole genome shotgun (WGS) entry which is preliminary data.</text>
</comment>
<dbReference type="InterPro" id="IPR012337">
    <property type="entry name" value="RNaseH-like_sf"/>
</dbReference>
<gene>
    <name evidence="2" type="primary">GIN1</name>
    <name evidence="2" type="ORF">CR513_30641</name>
</gene>
<sequence length="125" mass="14569">MVGYYWPTLKNDCVEYVNRCDRCQRFVEVSTAPLEQLHSITSPWSFHKWGVDILGPFPPTPSRVKYLIVAVDYFTNWIEAEPIIYRFGIPVEIVFDNGTQFASRSTASFYAQLKIKQRFTSIEHP</sequence>
<feature type="domain" description="Integrase zinc-binding" evidence="1">
    <location>
        <begin position="4"/>
        <end position="25"/>
    </location>
</feature>
<dbReference type="GO" id="GO:0003676">
    <property type="term" value="F:nucleic acid binding"/>
    <property type="evidence" value="ECO:0007669"/>
    <property type="project" value="InterPro"/>
</dbReference>
<evidence type="ECO:0000259" key="1">
    <source>
        <dbReference type="Pfam" id="PF17921"/>
    </source>
</evidence>
<proteinExistence type="predicted"/>
<dbReference type="PANTHER" id="PTHR47266">
    <property type="entry name" value="ENDONUCLEASE-RELATED"/>
    <property type="match status" value="1"/>
</dbReference>
<dbReference type="Proteomes" id="UP000257109">
    <property type="component" value="Unassembled WGS sequence"/>
</dbReference>
<name>A0A371GBV8_MUCPR</name>
<dbReference type="AlphaFoldDB" id="A0A371GBV8"/>